<dbReference type="AlphaFoldDB" id="A0A5N8VE86"/>
<organism evidence="2 3">
    <name type="scientific">Streptomyces adustus</name>
    <dbReference type="NCBI Taxonomy" id="1609272"/>
    <lineage>
        <taxon>Bacteria</taxon>
        <taxon>Bacillati</taxon>
        <taxon>Actinomycetota</taxon>
        <taxon>Actinomycetes</taxon>
        <taxon>Kitasatosporales</taxon>
        <taxon>Streptomycetaceae</taxon>
        <taxon>Streptomyces</taxon>
    </lineage>
</organism>
<evidence type="ECO:0000313" key="2">
    <source>
        <dbReference type="EMBL" id="MPY32932.1"/>
    </source>
</evidence>
<sequence>MCCAGPLLAVLGGIGVTSAIGALWIPVLAVLAAAAAAGFLVVRRRRAAACRPGPARADLGMPTIGAVPKDRAPSS</sequence>
<keyword evidence="1" id="KW-0812">Transmembrane</keyword>
<accession>A0A5N8VE86</accession>
<feature type="transmembrane region" description="Helical" evidence="1">
    <location>
        <begin position="20"/>
        <end position="42"/>
    </location>
</feature>
<protein>
    <recommendedName>
        <fullName evidence="4">Mercury transporter</fullName>
    </recommendedName>
</protein>
<keyword evidence="1" id="KW-1133">Transmembrane helix</keyword>
<keyword evidence="3" id="KW-1185">Reference proteome</keyword>
<reference evidence="2 3" key="1">
    <citation type="submission" date="2019-07" db="EMBL/GenBank/DDBJ databases">
        <title>New species of Amycolatopsis and Streptomyces.</title>
        <authorList>
            <person name="Duangmal K."/>
            <person name="Teo W.F.A."/>
            <person name="Lipun K."/>
        </authorList>
    </citation>
    <scope>NUCLEOTIDE SEQUENCE [LARGE SCALE GENOMIC DNA]</scope>
    <source>
        <strain evidence="2 3">NBRC 109810</strain>
    </source>
</reference>
<evidence type="ECO:0008006" key="4">
    <source>
        <dbReference type="Google" id="ProtNLM"/>
    </source>
</evidence>
<comment type="caution">
    <text evidence="2">The sequence shown here is derived from an EMBL/GenBank/DDBJ whole genome shotgun (WGS) entry which is preliminary data.</text>
</comment>
<evidence type="ECO:0000313" key="3">
    <source>
        <dbReference type="Proteomes" id="UP000325849"/>
    </source>
</evidence>
<proteinExistence type="predicted"/>
<name>A0A5N8VE86_9ACTN</name>
<dbReference type="Proteomes" id="UP000325849">
    <property type="component" value="Unassembled WGS sequence"/>
</dbReference>
<evidence type="ECO:0000256" key="1">
    <source>
        <dbReference type="SAM" id="Phobius"/>
    </source>
</evidence>
<gene>
    <name evidence="2" type="ORF">FNH09_17170</name>
</gene>
<dbReference type="EMBL" id="VJZD01000059">
    <property type="protein sequence ID" value="MPY32932.1"/>
    <property type="molecule type" value="Genomic_DNA"/>
</dbReference>
<keyword evidence="1" id="KW-0472">Membrane</keyword>